<dbReference type="EMBL" id="FNHE01000020">
    <property type="protein sequence ID" value="SDN42147.1"/>
    <property type="molecule type" value="Genomic_DNA"/>
</dbReference>
<accession>A0A1H0B921</accession>
<dbReference type="AlphaFoldDB" id="A0A1H0B921"/>
<protein>
    <recommendedName>
        <fullName evidence="3">Phosphodiesterase</fullName>
    </recommendedName>
</protein>
<evidence type="ECO:0008006" key="3">
    <source>
        <dbReference type="Google" id="ProtNLM"/>
    </source>
</evidence>
<dbReference type="Proteomes" id="UP000198680">
    <property type="component" value="Unassembled WGS sequence"/>
</dbReference>
<gene>
    <name evidence="1" type="ORF">SAMN05660642_04813</name>
</gene>
<dbReference type="RefSeq" id="WP_091224262.1">
    <property type="nucleotide sequence ID" value="NZ_FNHE01000020.1"/>
</dbReference>
<dbReference type="STRING" id="1137991.SAMN05660642_04813"/>
<dbReference type="InterPro" id="IPR020835">
    <property type="entry name" value="Catalase_sf"/>
</dbReference>
<evidence type="ECO:0000313" key="2">
    <source>
        <dbReference type="Proteomes" id="UP000198680"/>
    </source>
</evidence>
<reference evidence="2" key="1">
    <citation type="submission" date="2016-10" db="EMBL/GenBank/DDBJ databases">
        <authorList>
            <person name="Varghese N."/>
            <person name="Submissions S."/>
        </authorList>
    </citation>
    <scope>NUCLEOTIDE SEQUENCE [LARGE SCALE GENOMIC DNA]</scope>
    <source>
        <strain evidence="2">DSM 45419</strain>
    </source>
</reference>
<dbReference type="SUPFAM" id="SSF56634">
    <property type="entry name" value="Heme-dependent catalase-like"/>
    <property type="match status" value="1"/>
</dbReference>
<dbReference type="OrthoDB" id="3368165at2"/>
<evidence type="ECO:0000313" key="1">
    <source>
        <dbReference type="EMBL" id="SDN42147.1"/>
    </source>
</evidence>
<organism evidence="1 2">
    <name type="scientific">Geodermatophilus siccatus</name>
    <dbReference type="NCBI Taxonomy" id="1137991"/>
    <lineage>
        <taxon>Bacteria</taxon>
        <taxon>Bacillati</taxon>
        <taxon>Actinomycetota</taxon>
        <taxon>Actinomycetes</taxon>
        <taxon>Geodermatophilales</taxon>
        <taxon>Geodermatophilaceae</taxon>
        <taxon>Geodermatophilus</taxon>
    </lineage>
</organism>
<keyword evidence="2" id="KW-1185">Reference proteome</keyword>
<proteinExistence type="predicted"/>
<dbReference type="GO" id="GO:0020037">
    <property type="term" value="F:heme binding"/>
    <property type="evidence" value="ECO:0007669"/>
    <property type="project" value="InterPro"/>
</dbReference>
<sequence length="228" mass="23766">MTDLPRTAGRAVAVPLGALARWRRGKPMHPRGAVLDAVLERTGGPAGWDVPWLAGGGHEAALVRLSRGAGLPTPLPDLLGLAVRLPGPDGPVDLLLSTTGRGRLTRWVPVPRWDAAAVYCSIMGYRTPAGPVFLAALPEPGAAPVTAEPGPVAAAARSGRLAFTLAAARGAGDWQPFARLRLLAPVPEVDPDLRFDAVRHPPPGLVPDGPMARFRAPAYAAAREGRDA</sequence>
<name>A0A1H0B921_9ACTN</name>